<feature type="region of interest" description="Disordered" evidence="1">
    <location>
        <begin position="63"/>
        <end position="139"/>
    </location>
</feature>
<proteinExistence type="predicted"/>
<keyword evidence="3" id="KW-1185">Reference proteome</keyword>
<dbReference type="AlphaFoldDB" id="A0A9D4BPQ6"/>
<sequence length="139" mass="16975">MHLYFETVPTFEELKDKVRREEQEMAVCKGTELPKESNVLHIDEQMKILKDLTEKMNLMEKKLNEMSREKPSQDRNESRFENRTSDQPNYRRGHIGRYRNMNRGRRFRSYRGQYPTRGYLRQDPTEQQPKTQHLNQQRL</sequence>
<evidence type="ECO:0000313" key="2">
    <source>
        <dbReference type="EMBL" id="KAH3702843.1"/>
    </source>
</evidence>
<feature type="compositionally biased region" description="Basic residues" evidence="1">
    <location>
        <begin position="91"/>
        <end position="109"/>
    </location>
</feature>
<comment type="caution">
    <text evidence="2">The sequence shown here is derived from an EMBL/GenBank/DDBJ whole genome shotgun (WGS) entry which is preliminary data.</text>
</comment>
<accession>A0A9D4BPQ6</accession>
<feature type="compositionally biased region" description="Basic and acidic residues" evidence="1">
    <location>
        <begin position="63"/>
        <end position="84"/>
    </location>
</feature>
<reference evidence="2" key="2">
    <citation type="submission" date="2020-11" db="EMBL/GenBank/DDBJ databases">
        <authorList>
            <person name="McCartney M.A."/>
            <person name="Auch B."/>
            <person name="Kono T."/>
            <person name="Mallez S."/>
            <person name="Becker A."/>
            <person name="Gohl D.M."/>
            <person name="Silverstein K.A.T."/>
            <person name="Koren S."/>
            <person name="Bechman K.B."/>
            <person name="Herman A."/>
            <person name="Abrahante J.E."/>
            <person name="Garbe J."/>
        </authorList>
    </citation>
    <scope>NUCLEOTIDE SEQUENCE</scope>
    <source>
        <strain evidence="2">Duluth1</strain>
        <tissue evidence="2">Whole animal</tissue>
    </source>
</reference>
<reference evidence="2" key="1">
    <citation type="journal article" date="2019" name="bioRxiv">
        <title>The Genome of the Zebra Mussel, Dreissena polymorpha: A Resource for Invasive Species Research.</title>
        <authorList>
            <person name="McCartney M.A."/>
            <person name="Auch B."/>
            <person name="Kono T."/>
            <person name="Mallez S."/>
            <person name="Zhang Y."/>
            <person name="Obille A."/>
            <person name="Becker A."/>
            <person name="Abrahante J.E."/>
            <person name="Garbe J."/>
            <person name="Badalamenti J.P."/>
            <person name="Herman A."/>
            <person name="Mangelson H."/>
            <person name="Liachko I."/>
            <person name="Sullivan S."/>
            <person name="Sone E.D."/>
            <person name="Koren S."/>
            <person name="Silverstein K.A.T."/>
            <person name="Beckman K.B."/>
            <person name="Gohl D.M."/>
        </authorList>
    </citation>
    <scope>NUCLEOTIDE SEQUENCE</scope>
    <source>
        <strain evidence="2">Duluth1</strain>
        <tissue evidence="2">Whole animal</tissue>
    </source>
</reference>
<name>A0A9D4BPQ6_DREPO</name>
<protein>
    <submittedName>
        <fullName evidence="2">Uncharacterized protein</fullName>
    </submittedName>
</protein>
<evidence type="ECO:0000256" key="1">
    <source>
        <dbReference type="SAM" id="MobiDB-lite"/>
    </source>
</evidence>
<dbReference type="Proteomes" id="UP000828390">
    <property type="component" value="Unassembled WGS sequence"/>
</dbReference>
<organism evidence="2 3">
    <name type="scientific">Dreissena polymorpha</name>
    <name type="common">Zebra mussel</name>
    <name type="synonym">Mytilus polymorpha</name>
    <dbReference type="NCBI Taxonomy" id="45954"/>
    <lineage>
        <taxon>Eukaryota</taxon>
        <taxon>Metazoa</taxon>
        <taxon>Spiralia</taxon>
        <taxon>Lophotrochozoa</taxon>
        <taxon>Mollusca</taxon>
        <taxon>Bivalvia</taxon>
        <taxon>Autobranchia</taxon>
        <taxon>Heteroconchia</taxon>
        <taxon>Euheterodonta</taxon>
        <taxon>Imparidentia</taxon>
        <taxon>Neoheterodontei</taxon>
        <taxon>Myida</taxon>
        <taxon>Dreissenoidea</taxon>
        <taxon>Dreissenidae</taxon>
        <taxon>Dreissena</taxon>
    </lineage>
</organism>
<gene>
    <name evidence="2" type="ORF">DPMN_077869</name>
</gene>
<dbReference type="EMBL" id="JAIWYP010000015">
    <property type="protein sequence ID" value="KAH3702843.1"/>
    <property type="molecule type" value="Genomic_DNA"/>
</dbReference>
<evidence type="ECO:0000313" key="3">
    <source>
        <dbReference type="Proteomes" id="UP000828390"/>
    </source>
</evidence>
<feature type="compositionally biased region" description="Polar residues" evidence="1">
    <location>
        <begin position="125"/>
        <end position="139"/>
    </location>
</feature>